<dbReference type="Proteomes" id="UP000053660">
    <property type="component" value="Unassembled WGS sequence"/>
</dbReference>
<sequence>LPFTDPGPKTHCIFAGDLLNFGKDEYAKSEVQREGSFILGIAKTLFDRPLNSAAAIWVYGYTRDRRVFKVTNDTMFNNYKDFENKLKEKMKIVPDVTNPGKNSRAVSLPKNFIDIGHNANCIVFLTAVNDVNAFENATLKTVFDKEDKKVAVSLKSVDVSKIVPEGEAVKVSKNYTKDDVNRVVKAILE</sequence>
<reference evidence="1 2" key="1">
    <citation type="submission" date="2014-03" db="EMBL/GenBank/DDBJ databases">
        <title>Draft genome of the hookworm Oesophagostomum dentatum.</title>
        <authorList>
            <person name="Mitreva M."/>
        </authorList>
    </citation>
    <scope>NUCLEOTIDE SEQUENCE [LARGE SCALE GENOMIC DNA]</scope>
    <source>
        <strain evidence="1 2">OD-Hann</strain>
    </source>
</reference>
<feature type="non-terminal residue" evidence="1">
    <location>
        <position position="1"/>
    </location>
</feature>
<name>A0A0B1SB92_OESDE</name>
<organism evidence="1 2">
    <name type="scientific">Oesophagostomum dentatum</name>
    <name type="common">Nodular worm</name>
    <dbReference type="NCBI Taxonomy" id="61180"/>
    <lineage>
        <taxon>Eukaryota</taxon>
        <taxon>Metazoa</taxon>
        <taxon>Ecdysozoa</taxon>
        <taxon>Nematoda</taxon>
        <taxon>Chromadorea</taxon>
        <taxon>Rhabditida</taxon>
        <taxon>Rhabditina</taxon>
        <taxon>Rhabditomorpha</taxon>
        <taxon>Strongyloidea</taxon>
        <taxon>Strongylidae</taxon>
        <taxon>Oesophagostomum</taxon>
    </lineage>
</organism>
<accession>A0A0B1SB92</accession>
<keyword evidence="2" id="KW-1185">Reference proteome</keyword>
<proteinExistence type="predicted"/>
<dbReference type="EMBL" id="KN600404">
    <property type="protein sequence ID" value="KHJ80510.1"/>
    <property type="molecule type" value="Genomic_DNA"/>
</dbReference>
<evidence type="ECO:0000313" key="2">
    <source>
        <dbReference type="Proteomes" id="UP000053660"/>
    </source>
</evidence>
<evidence type="ECO:0000313" key="1">
    <source>
        <dbReference type="EMBL" id="KHJ80510.1"/>
    </source>
</evidence>
<dbReference type="OrthoDB" id="5871855at2759"/>
<protein>
    <submittedName>
        <fullName evidence="1">Uncharacterized protein</fullName>
    </submittedName>
</protein>
<dbReference type="AlphaFoldDB" id="A0A0B1SB92"/>
<gene>
    <name evidence="1" type="ORF">OESDEN_19815</name>
</gene>